<dbReference type="AlphaFoldDB" id="A0A1M4W522"/>
<accession>A0A1M4W522</accession>
<dbReference type="Pfam" id="PF09990">
    <property type="entry name" value="DUF2231"/>
    <property type="match status" value="1"/>
</dbReference>
<dbReference type="RefSeq" id="WP_072860745.1">
    <property type="nucleotide sequence ID" value="NZ_FQUX01000001.1"/>
</dbReference>
<protein>
    <submittedName>
        <fullName evidence="4">Uncharacterized membrane protein</fullName>
    </submittedName>
</protein>
<feature type="transmembrane region" description="Helical" evidence="1">
    <location>
        <begin position="108"/>
        <end position="128"/>
    </location>
</feature>
<dbReference type="Pfam" id="PF07635">
    <property type="entry name" value="PSCyt1"/>
    <property type="match status" value="1"/>
</dbReference>
<evidence type="ECO:0000256" key="1">
    <source>
        <dbReference type="SAM" id="Phobius"/>
    </source>
</evidence>
<feature type="transmembrane region" description="Helical" evidence="1">
    <location>
        <begin position="44"/>
        <end position="65"/>
    </location>
</feature>
<keyword evidence="1" id="KW-1133">Transmembrane helix</keyword>
<reference evidence="5" key="1">
    <citation type="submission" date="2016-11" db="EMBL/GenBank/DDBJ databases">
        <authorList>
            <person name="Varghese N."/>
            <person name="Submissions S."/>
        </authorList>
    </citation>
    <scope>NUCLEOTIDE SEQUENCE [LARGE SCALE GENOMIC DNA]</scope>
    <source>
        <strain evidence="5">DSM 17539</strain>
    </source>
</reference>
<keyword evidence="5" id="KW-1185">Reference proteome</keyword>
<dbReference type="InterPro" id="IPR019251">
    <property type="entry name" value="DUF2231_TM"/>
</dbReference>
<sequence length="465" mass="52771">MEVIQQLIGRLHPLVVHLPIGFIIAALLLQWYDRKNKEWSKIIGLLFQWAFIFATIACISGYLLYKGEGYSFDTVKFHLWLGILTALFSLLMYLRLTASSKIEFIKRVPVVLLSFSLLFLISFTGHLGGNITHGSDYLIEPLPNSIKSLLGVGPEVYEPPTLQEENWEEAILYTDLVQPILNNRCVSCHNEKKEKGELRLEEENGILKGGESGLIIEPNDPEKSSLYARLILPLEHEDHMPPKDKDQPSKEELDIIKIWIANGNSFNKSIGEIGLKKEAIQSFFPKAKDDTYPDVEVAEISQDTIAVLKKKGFHVERISGESNFIKISCINKPSFSDKDFDLLSSVKNQVVYLDLGETQITDAIFEKISTLPHLTVLKLDNTPITGKNIETLEKLEYLKNLNLMGTNFEEAHLQKLKKFKKLQIVYLFNTPVKKPDQIINPQEGELHIDYGGYDLPKIATDSIVY</sequence>
<dbReference type="Proteomes" id="UP000184406">
    <property type="component" value="Unassembled WGS sequence"/>
</dbReference>
<keyword evidence="1" id="KW-0472">Membrane</keyword>
<feature type="domain" description="DUF2231" evidence="3">
    <location>
        <begin position="11"/>
        <end position="131"/>
    </location>
</feature>
<organism evidence="4 5">
    <name type="scientific">Arenibacter palladensis</name>
    <dbReference type="NCBI Taxonomy" id="237373"/>
    <lineage>
        <taxon>Bacteria</taxon>
        <taxon>Pseudomonadati</taxon>
        <taxon>Bacteroidota</taxon>
        <taxon>Flavobacteriia</taxon>
        <taxon>Flavobacteriales</taxon>
        <taxon>Flavobacteriaceae</taxon>
        <taxon>Arenibacter</taxon>
    </lineage>
</organism>
<name>A0A1M4W522_9FLAO</name>
<evidence type="ECO:0000313" key="5">
    <source>
        <dbReference type="Proteomes" id="UP000184406"/>
    </source>
</evidence>
<gene>
    <name evidence="4" type="ORF">SAMN03080594_1011206</name>
</gene>
<dbReference type="SUPFAM" id="SSF52047">
    <property type="entry name" value="RNI-like"/>
    <property type="match status" value="1"/>
</dbReference>
<feature type="domain" description="Cytochrome C Planctomycete-type" evidence="2">
    <location>
        <begin position="185"/>
        <end position="244"/>
    </location>
</feature>
<dbReference type="EMBL" id="FQUX01000001">
    <property type="protein sequence ID" value="SHE76203.1"/>
    <property type="molecule type" value="Genomic_DNA"/>
</dbReference>
<evidence type="ECO:0000259" key="2">
    <source>
        <dbReference type="Pfam" id="PF07635"/>
    </source>
</evidence>
<feature type="transmembrane region" description="Helical" evidence="1">
    <location>
        <begin position="14"/>
        <end position="32"/>
    </location>
</feature>
<dbReference type="InterPro" id="IPR011429">
    <property type="entry name" value="Cyt_c_Planctomycete-type"/>
</dbReference>
<keyword evidence="1" id="KW-0812">Transmembrane</keyword>
<feature type="transmembrane region" description="Helical" evidence="1">
    <location>
        <begin position="77"/>
        <end position="96"/>
    </location>
</feature>
<dbReference type="Gene3D" id="3.80.10.10">
    <property type="entry name" value="Ribonuclease Inhibitor"/>
    <property type="match status" value="1"/>
</dbReference>
<dbReference type="PANTHER" id="PTHR35889:SF3">
    <property type="entry name" value="F-BOX DOMAIN-CONTAINING PROTEIN"/>
    <property type="match status" value="1"/>
</dbReference>
<proteinExistence type="predicted"/>
<evidence type="ECO:0000259" key="3">
    <source>
        <dbReference type="Pfam" id="PF09990"/>
    </source>
</evidence>
<dbReference type="OrthoDB" id="1099022at2"/>
<dbReference type="InterPro" id="IPR032675">
    <property type="entry name" value="LRR_dom_sf"/>
</dbReference>
<dbReference type="PANTHER" id="PTHR35889">
    <property type="entry name" value="CYCLOINULO-OLIGOSACCHARIDE FRUCTANOTRANSFERASE-RELATED"/>
    <property type="match status" value="1"/>
</dbReference>
<evidence type="ECO:0000313" key="4">
    <source>
        <dbReference type="EMBL" id="SHE76203.1"/>
    </source>
</evidence>